<dbReference type="InterPro" id="IPR000876">
    <property type="entry name" value="Ribosomal_eS4"/>
</dbReference>
<dbReference type="GO" id="GO:0022627">
    <property type="term" value="C:cytosolic small ribosomal subunit"/>
    <property type="evidence" value="ECO:0007669"/>
    <property type="project" value="TreeGrafter"/>
</dbReference>
<dbReference type="InterPro" id="IPR036986">
    <property type="entry name" value="S4_RNA-bd_sf"/>
</dbReference>
<accession>A0A835JB19</accession>
<sequence>MAPKPSSGPRKSRECLPLILILRNRLKYALTYREVIAILMQRHVFVDGKVGTDKTYPSGFMGMCEYSLFTPVTFMNFLCGSSKWDLEFVSSNTWYQMGNNK</sequence>
<dbReference type="Proteomes" id="UP000657918">
    <property type="component" value="Unassembled WGS sequence"/>
</dbReference>
<dbReference type="PANTHER" id="PTHR11581:SF0">
    <property type="entry name" value="SMALL RIBOSOMAL SUBUNIT PROTEIN ES4"/>
    <property type="match status" value="1"/>
</dbReference>
<protein>
    <recommendedName>
        <fullName evidence="3">Ribosomal protein S4</fullName>
    </recommendedName>
</protein>
<reference evidence="1 2" key="1">
    <citation type="submission" date="2020-10" db="EMBL/GenBank/DDBJ databases">
        <title>Plant Genome Project.</title>
        <authorList>
            <person name="Zhang R.-G."/>
        </authorList>
    </citation>
    <scope>NUCLEOTIDE SEQUENCE [LARGE SCALE GENOMIC DNA]</scope>
    <source>
        <strain evidence="1">FAFU-HL-1</strain>
        <tissue evidence="1">Leaf</tissue>
    </source>
</reference>
<comment type="caution">
    <text evidence="1">The sequence shown here is derived from an EMBL/GenBank/DDBJ whole genome shotgun (WGS) entry which is preliminary data.</text>
</comment>
<dbReference type="OrthoDB" id="1109245at2759"/>
<dbReference type="GO" id="GO:0006412">
    <property type="term" value="P:translation"/>
    <property type="evidence" value="ECO:0007669"/>
    <property type="project" value="InterPro"/>
</dbReference>
<proteinExistence type="predicted"/>
<dbReference type="GO" id="GO:0003735">
    <property type="term" value="F:structural constituent of ribosome"/>
    <property type="evidence" value="ECO:0007669"/>
    <property type="project" value="InterPro"/>
</dbReference>
<gene>
    <name evidence="1" type="ORF">SADUNF_Sadunf15G0070400</name>
</gene>
<organism evidence="1 2">
    <name type="scientific">Salix dunnii</name>
    <dbReference type="NCBI Taxonomy" id="1413687"/>
    <lineage>
        <taxon>Eukaryota</taxon>
        <taxon>Viridiplantae</taxon>
        <taxon>Streptophyta</taxon>
        <taxon>Embryophyta</taxon>
        <taxon>Tracheophyta</taxon>
        <taxon>Spermatophyta</taxon>
        <taxon>Magnoliopsida</taxon>
        <taxon>eudicotyledons</taxon>
        <taxon>Gunneridae</taxon>
        <taxon>Pentapetalae</taxon>
        <taxon>rosids</taxon>
        <taxon>fabids</taxon>
        <taxon>Malpighiales</taxon>
        <taxon>Salicaceae</taxon>
        <taxon>Saliceae</taxon>
        <taxon>Salix</taxon>
    </lineage>
</organism>
<evidence type="ECO:0008006" key="3">
    <source>
        <dbReference type="Google" id="ProtNLM"/>
    </source>
</evidence>
<evidence type="ECO:0000313" key="2">
    <source>
        <dbReference type="Proteomes" id="UP000657918"/>
    </source>
</evidence>
<dbReference type="Gene3D" id="3.10.290.10">
    <property type="entry name" value="RNA-binding S4 domain"/>
    <property type="match status" value="1"/>
</dbReference>
<dbReference type="PANTHER" id="PTHR11581">
    <property type="entry name" value="30S/40S RIBOSOMAL PROTEIN S4"/>
    <property type="match status" value="1"/>
</dbReference>
<dbReference type="EMBL" id="JADGMS010000015">
    <property type="protein sequence ID" value="KAF9667892.1"/>
    <property type="molecule type" value="Genomic_DNA"/>
</dbReference>
<evidence type="ECO:0000313" key="1">
    <source>
        <dbReference type="EMBL" id="KAF9667892.1"/>
    </source>
</evidence>
<name>A0A835JB19_9ROSI</name>
<keyword evidence="2" id="KW-1185">Reference proteome</keyword>
<dbReference type="AlphaFoldDB" id="A0A835JB19"/>
<dbReference type="GO" id="GO:0003723">
    <property type="term" value="F:RNA binding"/>
    <property type="evidence" value="ECO:0007669"/>
    <property type="project" value="InterPro"/>
</dbReference>